<accession>A0A426ZXL0</accession>
<sequence>MELIVDSGRSLPLTALFHHPLLQQECEELAKRVTDLESENSALRVEIESLKKLRGELKAKNKSITEKLKQRYGPEIFSELGISIDPSKLEPDGASG</sequence>
<dbReference type="Pfam" id="PF00170">
    <property type="entry name" value="bZIP_1"/>
    <property type="match status" value="1"/>
</dbReference>
<name>A0A426ZXL0_ENSVE</name>
<gene>
    <name evidence="1" type="ORF">B296_00023362</name>
</gene>
<dbReference type="InterPro" id="IPR044827">
    <property type="entry name" value="GBF-like"/>
</dbReference>
<dbReference type="AlphaFoldDB" id="A0A426ZXL0"/>
<protein>
    <submittedName>
        <fullName evidence="1">Uncharacterized protein</fullName>
    </submittedName>
</protein>
<dbReference type="Gene3D" id="1.20.5.1000">
    <property type="entry name" value="arf6 gtpase in complex with a specific effector, jip4"/>
    <property type="match status" value="1"/>
</dbReference>
<dbReference type="Proteomes" id="UP000287651">
    <property type="component" value="Unassembled WGS sequence"/>
</dbReference>
<evidence type="ECO:0000313" key="2">
    <source>
        <dbReference type="Proteomes" id="UP000287651"/>
    </source>
</evidence>
<evidence type="ECO:0000313" key="1">
    <source>
        <dbReference type="EMBL" id="RRT68698.1"/>
    </source>
</evidence>
<comment type="caution">
    <text evidence="1">The sequence shown here is derived from an EMBL/GenBank/DDBJ whole genome shotgun (WGS) entry which is preliminary data.</text>
</comment>
<dbReference type="PANTHER" id="PTHR45967">
    <property type="entry name" value="G-BOX-BINDING FACTOR 3-RELATED"/>
    <property type="match status" value="1"/>
</dbReference>
<organism evidence="1 2">
    <name type="scientific">Ensete ventricosum</name>
    <name type="common">Abyssinian banana</name>
    <name type="synonym">Musa ensete</name>
    <dbReference type="NCBI Taxonomy" id="4639"/>
    <lineage>
        <taxon>Eukaryota</taxon>
        <taxon>Viridiplantae</taxon>
        <taxon>Streptophyta</taxon>
        <taxon>Embryophyta</taxon>
        <taxon>Tracheophyta</taxon>
        <taxon>Spermatophyta</taxon>
        <taxon>Magnoliopsida</taxon>
        <taxon>Liliopsida</taxon>
        <taxon>Zingiberales</taxon>
        <taxon>Musaceae</taxon>
        <taxon>Ensete</taxon>
    </lineage>
</organism>
<dbReference type="GO" id="GO:0003700">
    <property type="term" value="F:DNA-binding transcription factor activity"/>
    <property type="evidence" value="ECO:0007669"/>
    <property type="project" value="InterPro"/>
</dbReference>
<dbReference type="EMBL" id="AMZH03004617">
    <property type="protein sequence ID" value="RRT68698.1"/>
    <property type="molecule type" value="Genomic_DNA"/>
</dbReference>
<dbReference type="GO" id="GO:0043565">
    <property type="term" value="F:sequence-specific DNA binding"/>
    <property type="evidence" value="ECO:0007669"/>
    <property type="project" value="InterPro"/>
</dbReference>
<reference evidence="1 2" key="1">
    <citation type="journal article" date="2014" name="Agronomy (Basel)">
        <title>A Draft Genome Sequence for Ensete ventricosum, the Drought-Tolerant Tree Against Hunger.</title>
        <authorList>
            <person name="Harrison J."/>
            <person name="Moore K.A."/>
            <person name="Paszkiewicz K."/>
            <person name="Jones T."/>
            <person name="Grant M."/>
            <person name="Ambacheew D."/>
            <person name="Muzemil S."/>
            <person name="Studholme D.J."/>
        </authorList>
    </citation>
    <scope>NUCLEOTIDE SEQUENCE [LARGE SCALE GENOMIC DNA]</scope>
</reference>
<dbReference type="PANTHER" id="PTHR45967:SF31">
    <property type="entry name" value="DNA-BINDING PROTEIN EMBP-1"/>
    <property type="match status" value="1"/>
</dbReference>
<proteinExistence type="predicted"/>
<dbReference type="InterPro" id="IPR004827">
    <property type="entry name" value="bZIP"/>
</dbReference>
<dbReference type="GO" id="GO:0005634">
    <property type="term" value="C:nucleus"/>
    <property type="evidence" value="ECO:0007669"/>
    <property type="project" value="TreeGrafter"/>
</dbReference>